<evidence type="ECO:0000256" key="4">
    <source>
        <dbReference type="ARBA" id="ARBA00022692"/>
    </source>
</evidence>
<evidence type="ECO:0000256" key="3">
    <source>
        <dbReference type="ARBA" id="ARBA00022475"/>
    </source>
</evidence>
<dbReference type="RefSeq" id="WP_104661373.1">
    <property type="nucleotide sequence ID" value="NZ_PTWL01000101.1"/>
</dbReference>
<dbReference type="PANTHER" id="PTHR42865">
    <property type="entry name" value="PROTON/GLUTAMATE-ASPARTATE SYMPORTER"/>
    <property type="match status" value="1"/>
</dbReference>
<evidence type="ECO:0000256" key="1">
    <source>
        <dbReference type="ARBA" id="ARBA00004141"/>
    </source>
</evidence>
<sequence>MLKWKLNYYRGDDLLDKFLDMSLVQRIGCGIVVGIIVGIFLPSWTFIAILGTLFVSCLKAIAPLLVFFLTAASIAKHKVGNETYVKPILFLYLGGTFLSALVAVIVSSMVTIPITLQEQVTEKAPQNIGSVLSTMLTNVTQNPIQAIIESNYLGVLFWAVLLGLALRSRSETTKEVVDQVSVALSHVVQLIIAFAPVGILGLVYQSIATTGVSGLAEYLQLVLVLVGTMLFVALVVYPFLTFLFIKENPYPLIFFCLKESAIPAFFTRSSAANIPINMTLADRLKLTKESYAISIPLGATINMGGAAITITVMTLTTVQALGIEASFASKLILSLLAAIAACGASGVAGGSLLLIPLACSLFGISNEVAMQVVGIGFIIGVIQDSAETALNSSSDLLFTAIGELSARKRNGEAISLKDSLSNSN</sequence>
<comment type="catalytic activity">
    <reaction evidence="9">
        <text>L-serine(in) + Na(+)(in) = L-serine(out) + Na(+)(out)</text>
        <dbReference type="Rhea" id="RHEA:29575"/>
        <dbReference type="ChEBI" id="CHEBI:29101"/>
        <dbReference type="ChEBI" id="CHEBI:33384"/>
    </reaction>
</comment>
<feature type="transmembrane region" description="Helical" evidence="9">
    <location>
        <begin position="291"/>
        <end position="312"/>
    </location>
</feature>
<evidence type="ECO:0000313" key="10">
    <source>
        <dbReference type="EMBL" id="KAA9204117.1"/>
    </source>
</evidence>
<dbReference type="Pfam" id="PF00375">
    <property type="entry name" value="SDF"/>
    <property type="match status" value="1"/>
</dbReference>
<dbReference type="Gene3D" id="1.10.3860.10">
    <property type="entry name" value="Sodium:dicarboxylate symporter"/>
    <property type="match status" value="1"/>
</dbReference>
<evidence type="ECO:0000256" key="8">
    <source>
        <dbReference type="ARBA" id="ARBA00023136"/>
    </source>
</evidence>
<evidence type="ECO:0000313" key="11">
    <source>
        <dbReference type="Proteomes" id="UP000326078"/>
    </source>
</evidence>
<comment type="caution">
    <text evidence="10">The sequence shown here is derived from an EMBL/GenBank/DDBJ whole genome shotgun (WGS) entry which is preliminary data.</text>
</comment>
<dbReference type="SUPFAM" id="SSF118215">
    <property type="entry name" value="Proton glutamate symport protein"/>
    <property type="match status" value="1"/>
</dbReference>
<organism evidence="10 11">
    <name type="scientific">Enterococcus durans</name>
    <dbReference type="NCBI Taxonomy" id="53345"/>
    <lineage>
        <taxon>Bacteria</taxon>
        <taxon>Bacillati</taxon>
        <taxon>Bacillota</taxon>
        <taxon>Bacilli</taxon>
        <taxon>Lactobacillales</taxon>
        <taxon>Enterococcaceae</taxon>
        <taxon>Enterococcus</taxon>
    </lineage>
</organism>
<accession>A0A5N0YMI9</accession>
<proteinExistence type="inferred from homology"/>
<dbReference type="PRINTS" id="PR00173">
    <property type="entry name" value="EDTRNSPORT"/>
</dbReference>
<keyword evidence="8 9" id="KW-0472">Membrane</keyword>
<protein>
    <recommendedName>
        <fullName evidence="9">Serine/threonine transporter SstT</fullName>
    </recommendedName>
    <alternativeName>
        <fullName evidence="9">Na(+)/serine-threonine symporter</fullName>
    </alternativeName>
</protein>
<evidence type="ECO:0000256" key="7">
    <source>
        <dbReference type="ARBA" id="ARBA00022989"/>
    </source>
</evidence>
<feature type="transmembrane region" description="Helical" evidence="9">
    <location>
        <begin position="332"/>
        <end position="355"/>
    </location>
</feature>
<dbReference type="EMBL" id="VYUT01000020">
    <property type="protein sequence ID" value="KAA9204117.1"/>
    <property type="molecule type" value="Genomic_DNA"/>
</dbReference>
<dbReference type="InterPro" id="IPR023025">
    <property type="entry name" value="Ser_Thr_transp_SstT"/>
</dbReference>
<evidence type="ECO:0000256" key="9">
    <source>
        <dbReference type="HAMAP-Rule" id="MF_01582"/>
    </source>
</evidence>
<keyword evidence="4 9" id="KW-0812">Transmembrane</keyword>
<dbReference type="GO" id="GO:0015293">
    <property type="term" value="F:symporter activity"/>
    <property type="evidence" value="ECO:0007669"/>
    <property type="project" value="UniProtKB-UniRule"/>
</dbReference>
<evidence type="ECO:0000256" key="5">
    <source>
        <dbReference type="ARBA" id="ARBA00022847"/>
    </source>
</evidence>
<comment type="catalytic activity">
    <reaction evidence="9">
        <text>L-threonine(in) + Na(+)(in) = L-threonine(out) + Na(+)(out)</text>
        <dbReference type="Rhea" id="RHEA:69999"/>
        <dbReference type="ChEBI" id="CHEBI:29101"/>
        <dbReference type="ChEBI" id="CHEBI:57926"/>
    </reaction>
</comment>
<keyword evidence="7 9" id="KW-1133">Transmembrane helix</keyword>
<dbReference type="AlphaFoldDB" id="A0A5N0YMI9"/>
<evidence type="ECO:0000256" key="6">
    <source>
        <dbReference type="ARBA" id="ARBA00022970"/>
    </source>
</evidence>
<dbReference type="PANTHER" id="PTHR42865:SF8">
    <property type="entry name" value="SERINE_THREONINE TRANSPORTER SSTT"/>
    <property type="match status" value="1"/>
</dbReference>
<dbReference type="GO" id="GO:0032329">
    <property type="term" value="P:serine transport"/>
    <property type="evidence" value="ECO:0007669"/>
    <property type="project" value="InterPro"/>
</dbReference>
<name>A0A5N0YMI9_9ENTE</name>
<comment type="similarity">
    <text evidence="9">Belongs to the dicarboxylate/amino acid:cation symporter (DAACS) (TC 2.A.23) family.</text>
</comment>
<dbReference type="InterPro" id="IPR036458">
    <property type="entry name" value="Na:dicarbo_symporter_sf"/>
</dbReference>
<comment type="subcellular location">
    <subcellularLocation>
        <location evidence="9">Cell membrane</location>
        <topology evidence="9">Multi-pass membrane protein</topology>
    </subcellularLocation>
    <subcellularLocation>
        <location evidence="1">Membrane</location>
        <topology evidence="1">Multi-pass membrane protein</topology>
    </subcellularLocation>
</comment>
<comment type="function">
    <text evidence="9">Involved in the import of serine and threonine into the cell, with the concomitant import of sodium (symport system).</text>
</comment>
<feature type="transmembrane region" description="Helical" evidence="9">
    <location>
        <begin position="47"/>
        <end position="69"/>
    </location>
</feature>
<dbReference type="NCBIfam" id="NF010151">
    <property type="entry name" value="PRK13628.1"/>
    <property type="match status" value="1"/>
</dbReference>
<feature type="transmembrane region" description="Helical" evidence="9">
    <location>
        <begin position="187"/>
        <end position="207"/>
    </location>
</feature>
<feature type="transmembrane region" description="Helical" evidence="9">
    <location>
        <begin position="89"/>
        <end position="116"/>
    </location>
</feature>
<keyword evidence="5 9" id="KW-0769">Symport</keyword>
<feature type="transmembrane region" description="Helical" evidence="9">
    <location>
        <begin position="144"/>
        <end position="166"/>
    </location>
</feature>
<keyword evidence="6 9" id="KW-0029">Amino-acid transport</keyword>
<dbReference type="GO" id="GO:0015171">
    <property type="term" value="F:amino acid transmembrane transporter activity"/>
    <property type="evidence" value="ECO:0007669"/>
    <property type="project" value="UniProtKB-UniRule"/>
</dbReference>
<feature type="transmembrane region" description="Helical" evidence="9">
    <location>
        <begin position="219"/>
        <end position="245"/>
    </location>
</feature>
<dbReference type="HAMAP" id="MF_01582">
    <property type="entry name" value="Ser_Thr_transp_SstT"/>
    <property type="match status" value="1"/>
</dbReference>
<keyword evidence="3 9" id="KW-1003">Cell membrane</keyword>
<gene>
    <name evidence="9 10" type="primary">sstT</name>
    <name evidence="10" type="ORF">F6X95_12140</name>
</gene>
<keyword evidence="2 9" id="KW-0813">Transport</keyword>
<feature type="transmembrane region" description="Helical" evidence="9">
    <location>
        <begin position="21"/>
        <end position="41"/>
    </location>
</feature>
<reference evidence="10 11" key="1">
    <citation type="submission" date="2019-09" db="EMBL/GenBank/DDBJ databases">
        <title>Vancomyinc resistant enterococci isolated from farm animals in Switzerland.</title>
        <authorList>
            <person name="Stevens M.J.A."/>
            <person name="Stephan R."/>
            <person name="Morach M."/>
            <person name="Nuesch-Inderbinen M."/>
        </authorList>
    </citation>
    <scope>NUCLEOTIDE SEQUENCE [LARGE SCALE GENOMIC DNA]</scope>
    <source>
        <strain evidence="10 11">GH27</strain>
    </source>
</reference>
<evidence type="ECO:0000256" key="2">
    <source>
        <dbReference type="ARBA" id="ARBA00022448"/>
    </source>
</evidence>
<dbReference type="GO" id="GO:0005886">
    <property type="term" value="C:plasma membrane"/>
    <property type="evidence" value="ECO:0007669"/>
    <property type="project" value="UniProtKB-SubCell"/>
</dbReference>
<dbReference type="Proteomes" id="UP000326078">
    <property type="component" value="Unassembled WGS sequence"/>
</dbReference>
<dbReference type="GO" id="GO:0015826">
    <property type="term" value="P:threonine transport"/>
    <property type="evidence" value="ECO:0007669"/>
    <property type="project" value="InterPro"/>
</dbReference>
<dbReference type="InterPro" id="IPR001991">
    <property type="entry name" value="Na-dicarboxylate_symporter"/>
</dbReference>